<protein>
    <submittedName>
        <fullName evidence="1">Uncharacterized protein</fullName>
    </submittedName>
</protein>
<evidence type="ECO:0000313" key="1">
    <source>
        <dbReference type="EMBL" id="GFD21625.1"/>
    </source>
</evidence>
<accession>A0A699UEQ3</accession>
<dbReference type="AlphaFoldDB" id="A0A699UEQ3"/>
<comment type="caution">
    <text evidence="1">The sequence shown here is derived from an EMBL/GenBank/DDBJ whole genome shotgun (WGS) entry which is preliminary data.</text>
</comment>
<feature type="non-terminal residue" evidence="1">
    <location>
        <position position="1"/>
    </location>
</feature>
<dbReference type="EMBL" id="BKCJ011331143">
    <property type="protein sequence ID" value="GFD21625.1"/>
    <property type="molecule type" value="Genomic_DNA"/>
</dbReference>
<reference evidence="1" key="1">
    <citation type="journal article" date="2019" name="Sci. Rep.">
        <title>Draft genome of Tanacetum cinerariifolium, the natural source of mosquito coil.</title>
        <authorList>
            <person name="Yamashiro T."/>
            <person name="Shiraishi A."/>
            <person name="Satake H."/>
            <person name="Nakayama K."/>
        </authorList>
    </citation>
    <scope>NUCLEOTIDE SEQUENCE</scope>
</reference>
<organism evidence="1">
    <name type="scientific">Tanacetum cinerariifolium</name>
    <name type="common">Dalmatian daisy</name>
    <name type="synonym">Chrysanthemum cinerariifolium</name>
    <dbReference type="NCBI Taxonomy" id="118510"/>
    <lineage>
        <taxon>Eukaryota</taxon>
        <taxon>Viridiplantae</taxon>
        <taxon>Streptophyta</taxon>
        <taxon>Embryophyta</taxon>
        <taxon>Tracheophyta</taxon>
        <taxon>Spermatophyta</taxon>
        <taxon>Magnoliopsida</taxon>
        <taxon>eudicotyledons</taxon>
        <taxon>Gunneridae</taxon>
        <taxon>Pentapetalae</taxon>
        <taxon>asterids</taxon>
        <taxon>campanulids</taxon>
        <taxon>Asterales</taxon>
        <taxon>Asteraceae</taxon>
        <taxon>Asteroideae</taxon>
        <taxon>Anthemideae</taxon>
        <taxon>Anthemidinae</taxon>
        <taxon>Tanacetum</taxon>
    </lineage>
</organism>
<name>A0A699UEQ3_TANCI</name>
<gene>
    <name evidence="1" type="ORF">Tci_893594</name>
</gene>
<proteinExistence type="predicted"/>
<sequence length="193" mass="21882">FYDAPTVNETVSTAFNVELSPIKPVTDLSHTNRPSAPLIEDWVFESEDESEGAPMLLQKAPSFVYTTKHVKTPRPSVQTVEHPILANHLRKVIPKSRGHSQSRNRKACFVCKSLTHLIKDYDYYEKKMVQTPARNHAQKGNHQHYVRMTHPNPHRHVVPTPVLTRSKEVPLTAARPVTTAVPHNNVIKPRPAK</sequence>
<feature type="non-terminal residue" evidence="1">
    <location>
        <position position="193"/>
    </location>
</feature>